<dbReference type="GO" id="GO:0005635">
    <property type="term" value="C:nuclear envelope"/>
    <property type="evidence" value="ECO:0007669"/>
    <property type="project" value="TreeGrafter"/>
</dbReference>
<dbReference type="Proteomes" id="UP000825935">
    <property type="component" value="Chromosome 29"/>
</dbReference>
<dbReference type="SMART" id="SM00913">
    <property type="entry name" value="IBN_N"/>
    <property type="match status" value="1"/>
</dbReference>
<evidence type="ECO:0000313" key="7">
    <source>
        <dbReference type="Proteomes" id="UP000825935"/>
    </source>
</evidence>
<name>A0A8T2R7G7_CERRI</name>
<reference evidence="6" key="1">
    <citation type="submission" date="2021-08" db="EMBL/GenBank/DDBJ databases">
        <title>WGS assembly of Ceratopteris richardii.</title>
        <authorList>
            <person name="Marchant D.B."/>
            <person name="Chen G."/>
            <person name="Jenkins J."/>
            <person name="Shu S."/>
            <person name="Leebens-Mack J."/>
            <person name="Grimwood J."/>
            <person name="Schmutz J."/>
            <person name="Soltis P."/>
            <person name="Soltis D."/>
            <person name="Chen Z.-H."/>
        </authorList>
    </citation>
    <scope>NUCLEOTIDE SEQUENCE</scope>
    <source>
        <strain evidence="6">Whitten #5841</strain>
        <tissue evidence="6">Leaf</tissue>
    </source>
</reference>
<dbReference type="PROSITE" id="PS50166">
    <property type="entry name" value="IMPORTIN_B_NT"/>
    <property type="match status" value="1"/>
</dbReference>
<evidence type="ECO:0000259" key="5">
    <source>
        <dbReference type="PROSITE" id="PS50166"/>
    </source>
</evidence>
<feature type="domain" description="Importin N-terminal" evidence="5">
    <location>
        <begin position="26"/>
        <end position="95"/>
    </location>
</feature>
<dbReference type="GO" id="GO:0031267">
    <property type="term" value="F:small GTPase binding"/>
    <property type="evidence" value="ECO:0007669"/>
    <property type="project" value="InterPro"/>
</dbReference>
<feature type="region of interest" description="Disordered" evidence="4">
    <location>
        <begin position="978"/>
        <end position="1019"/>
    </location>
</feature>
<dbReference type="InterPro" id="IPR001494">
    <property type="entry name" value="Importin-beta_N"/>
</dbReference>
<keyword evidence="2" id="KW-0813">Transport</keyword>
<accession>A0A8T2R7G7</accession>
<comment type="subcellular location">
    <subcellularLocation>
        <location evidence="1">Nucleus</location>
    </subcellularLocation>
</comment>
<dbReference type="GO" id="GO:0005829">
    <property type="term" value="C:cytosol"/>
    <property type="evidence" value="ECO:0007669"/>
    <property type="project" value="TreeGrafter"/>
</dbReference>
<dbReference type="PANTHER" id="PTHR10997">
    <property type="entry name" value="IMPORTIN-7, 8, 11"/>
    <property type="match status" value="1"/>
</dbReference>
<keyword evidence="3" id="KW-0539">Nucleus</keyword>
<keyword evidence="7" id="KW-1185">Reference proteome</keyword>
<evidence type="ECO:0000256" key="2">
    <source>
        <dbReference type="ARBA" id="ARBA00022448"/>
    </source>
</evidence>
<proteinExistence type="predicted"/>
<gene>
    <name evidence="6" type="ORF">KP509_29G060400</name>
</gene>
<dbReference type="PANTHER" id="PTHR10997:SF29">
    <property type="entry name" value="ARM REPEAT SUPERFAMILY PROTEIN"/>
    <property type="match status" value="1"/>
</dbReference>
<dbReference type="AlphaFoldDB" id="A0A8T2R7G7"/>
<dbReference type="Pfam" id="PF03810">
    <property type="entry name" value="IBN_N"/>
    <property type="match status" value="1"/>
</dbReference>
<sequence length="1103" mass="122979">MAIPLEQLELLFAATISSDEASIRSATASLESAEATPGFPFSLLTLASGPIEEGRRLAAATYLKNLLKAQWHKSDFMQANERPVFRNQLVDALLQVDSAVLKTFAEAFSVILAEDFVRNKAWPELIPAMKTAFQMSNLLNRTVNMEVRTYNLLVTLQAMIKPFRYFTNPKLAKEPVPDQLEMISENLLVPLYQYFHSLIEEAKLAKGCASSSDNDLLILCKCFHLAVRSHMPSSLLPRLESWCEEFSTLLGCIEVHHRLEGDGELPRLKCWKRVLKIFCTLVNRHRKHVDKFLPKLSTMLLDIAAKAAYVMDLHPLQERVISSAFDTISNILETGPGWRLIATHFSSLLEKAIFPALKLKEKDIVDWNEDPEEYLRKNLPSDVDDTSGWRDDLYTPRKSALNLLGLISTSKGPPSPVLSNGVSSAKRKKAGKNSRRKDAQGTAGELLIVPFLSRFSVPPDNCPLTSESVINYYGALLAYGGLQQFFKAQRPEHLQMLLLNRVLCLYRMTFPSPFLLANANWVIGQFASCVPEELNKEIYDALLKAFQAPDVADLTWRPVRTSAAAALTALLEEEYKPVEWLPLLQAAVNGGKSHDNDEASLAFRVLGTAADVGEEDILPHLPAIISAVKAELYNHIPSIPEPWPQVVESGFSALAAMTHTWDASGMEEDGKITSETDWEKGCFAIGSTISELLQQAWLLRPEESANQDLSPPPSCLNDASALVAVMCKYVNESDLILKWKIEEILQAWSDLIAEWSAWDEEEDLAVFDAMKEIILLQGKHPLPHFAVAPIPPPPAAPVQPRSILEGMTTFISCAIETAYAAATWRACRLGHSLLHVSLVSFESEEITPVLSVRFTQAAIHRFMNLNDCRAPLSKPLVLLIAAFYFCSSSAVAQVLSETDVSGSRLLVWSEALTDLILSEEGPGVALESELKICVAVTLRMLEDLCSQNLLQDSKMVGLRNKLASSLLKLSVLLKELQDAEDESKDGDMDSEEGDTETEEDDDDDDDEDSEDDDKLEETEDQFLERYARRAQELEEEALDEAEGGDEEDGCELEIGVLSLTDQMPSVYSFLQKYGKQWMNESALSHELVREFMDNFSDSARFFH</sequence>
<dbReference type="GO" id="GO:0005049">
    <property type="term" value="F:nuclear export signal receptor activity"/>
    <property type="evidence" value="ECO:0007669"/>
    <property type="project" value="TreeGrafter"/>
</dbReference>
<dbReference type="GO" id="GO:0006611">
    <property type="term" value="P:protein export from nucleus"/>
    <property type="evidence" value="ECO:0007669"/>
    <property type="project" value="TreeGrafter"/>
</dbReference>
<evidence type="ECO:0000256" key="1">
    <source>
        <dbReference type="ARBA" id="ARBA00004123"/>
    </source>
</evidence>
<comment type="caution">
    <text evidence="6">The sequence shown here is derived from an EMBL/GenBank/DDBJ whole genome shotgun (WGS) entry which is preliminary data.</text>
</comment>
<protein>
    <recommendedName>
        <fullName evidence="5">Importin N-terminal domain-containing protein</fullName>
    </recommendedName>
</protein>
<evidence type="ECO:0000256" key="3">
    <source>
        <dbReference type="ARBA" id="ARBA00023242"/>
    </source>
</evidence>
<dbReference type="GO" id="GO:0006606">
    <property type="term" value="P:protein import into nucleus"/>
    <property type="evidence" value="ECO:0007669"/>
    <property type="project" value="TreeGrafter"/>
</dbReference>
<feature type="compositionally biased region" description="Polar residues" evidence="4">
    <location>
        <begin position="412"/>
        <end position="423"/>
    </location>
</feature>
<dbReference type="OMA" id="TRRNIDW"/>
<feature type="region of interest" description="Disordered" evidence="4">
    <location>
        <begin position="412"/>
        <end position="439"/>
    </location>
</feature>
<evidence type="ECO:0000313" key="6">
    <source>
        <dbReference type="EMBL" id="KAH7292279.1"/>
    </source>
</evidence>
<dbReference type="InterPro" id="IPR011989">
    <property type="entry name" value="ARM-like"/>
</dbReference>
<dbReference type="EMBL" id="CM035434">
    <property type="protein sequence ID" value="KAH7292279.1"/>
    <property type="molecule type" value="Genomic_DNA"/>
</dbReference>
<evidence type="ECO:0000256" key="4">
    <source>
        <dbReference type="SAM" id="MobiDB-lite"/>
    </source>
</evidence>
<dbReference type="InterPro" id="IPR016024">
    <property type="entry name" value="ARM-type_fold"/>
</dbReference>
<dbReference type="Gene3D" id="1.25.10.10">
    <property type="entry name" value="Leucine-rich Repeat Variant"/>
    <property type="match status" value="1"/>
</dbReference>
<dbReference type="OrthoDB" id="3268246at2759"/>
<feature type="compositionally biased region" description="Basic residues" evidence="4">
    <location>
        <begin position="425"/>
        <end position="435"/>
    </location>
</feature>
<dbReference type="SUPFAM" id="SSF48371">
    <property type="entry name" value="ARM repeat"/>
    <property type="match status" value="1"/>
</dbReference>
<organism evidence="6 7">
    <name type="scientific">Ceratopteris richardii</name>
    <name type="common">Triangle waterfern</name>
    <dbReference type="NCBI Taxonomy" id="49495"/>
    <lineage>
        <taxon>Eukaryota</taxon>
        <taxon>Viridiplantae</taxon>
        <taxon>Streptophyta</taxon>
        <taxon>Embryophyta</taxon>
        <taxon>Tracheophyta</taxon>
        <taxon>Polypodiopsida</taxon>
        <taxon>Polypodiidae</taxon>
        <taxon>Polypodiales</taxon>
        <taxon>Pteridineae</taxon>
        <taxon>Pteridaceae</taxon>
        <taxon>Parkerioideae</taxon>
        <taxon>Ceratopteris</taxon>
    </lineage>
</organism>